<evidence type="ECO:0000256" key="4">
    <source>
        <dbReference type="ARBA" id="ARBA00022927"/>
    </source>
</evidence>
<evidence type="ECO:0000313" key="10">
    <source>
        <dbReference type="EMBL" id="EKX73250.1"/>
    </source>
</evidence>
<evidence type="ECO:0000256" key="2">
    <source>
        <dbReference type="ARBA" id="ARBA00022448"/>
    </source>
</evidence>
<dbReference type="GeneID" id="15802857"/>
<keyword evidence="11" id="KW-1185">Reference proteome</keyword>
<dbReference type="Proteomes" id="UP000031512">
    <property type="component" value="Unassembled WGS sequence"/>
</dbReference>
<dbReference type="KEGG" id="beq:BEWA_053050"/>
<dbReference type="Pfam" id="PF04178">
    <property type="entry name" value="Got1"/>
    <property type="match status" value="1"/>
</dbReference>
<evidence type="ECO:0000256" key="6">
    <source>
        <dbReference type="ARBA" id="ARBA00023136"/>
    </source>
</evidence>
<comment type="caution">
    <text evidence="10">The sequence shown here is derived from an EMBL/GenBank/DDBJ whole genome shotgun (WGS) entry which is preliminary data.</text>
</comment>
<dbReference type="AlphaFoldDB" id="L1LDE2"/>
<keyword evidence="3 8" id="KW-0812">Transmembrane</keyword>
<name>L1LDE2_THEEQ</name>
<protein>
    <recommendedName>
        <fullName evidence="8">Vesicle transport protein</fullName>
    </recommendedName>
</protein>
<evidence type="ECO:0000256" key="9">
    <source>
        <dbReference type="SAM" id="MobiDB-lite"/>
    </source>
</evidence>
<evidence type="ECO:0000256" key="3">
    <source>
        <dbReference type="ARBA" id="ARBA00022692"/>
    </source>
</evidence>
<feature type="transmembrane region" description="Helical" evidence="8">
    <location>
        <begin position="171"/>
        <end position="193"/>
    </location>
</feature>
<dbReference type="GO" id="GO:0005737">
    <property type="term" value="C:cytoplasm"/>
    <property type="evidence" value="ECO:0007669"/>
    <property type="project" value="UniProtKB-ARBA"/>
</dbReference>
<reference evidence="10 11" key="1">
    <citation type="journal article" date="2012" name="BMC Genomics">
        <title>Comparative genomic analysis and phylogenetic position of Theileria equi.</title>
        <authorList>
            <person name="Kappmeyer L.S."/>
            <person name="Thiagarajan M."/>
            <person name="Herndon D.R."/>
            <person name="Ramsay J.D."/>
            <person name="Caler E."/>
            <person name="Djikeng A."/>
            <person name="Gillespie J.J."/>
            <person name="Lau A.O."/>
            <person name="Roalson E.H."/>
            <person name="Silva J.C."/>
            <person name="Silva M.G."/>
            <person name="Suarez C.E."/>
            <person name="Ueti M.W."/>
            <person name="Nene V.M."/>
            <person name="Mealey R.H."/>
            <person name="Knowles D.P."/>
            <person name="Brayton K.A."/>
        </authorList>
    </citation>
    <scope>NUCLEOTIDE SEQUENCE [LARGE SCALE GENOMIC DNA]</scope>
    <source>
        <strain evidence="10 11">WA</strain>
    </source>
</reference>
<keyword evidence="4 8" id="KW-0653">Protein transport</keyword>
<dbReference type="GO" id="GO:0016192">
    <property type="term" value="P:vesicle-mediated transport"/>
    <property type="evidence" value="ECO:0007669"/>
    <property type="project" value="InterPro"/>
</dbReference>
<comment type="similarity">
    <text evidence="7 8">Belongs to the SFT2 family.</text>
</comment>
<evidence type="ECO:0000256" key="7">
    <source>
        <dbReference type="ARBA" id="ARBA00025800"/>
    </source>
</evidence>
<feature type="compositionally biased region" description="Polar residues" evidence="9">
    <location>
        <begin position="34"/>
        <end position="53"/>
    </location>
</feature>
<accession>L1LDE2</accession>
<dbReference type="STRING" id="1537102.L1LDE2"/>
<keyword evidence="6 8" id="KW-0472">Membrane</keyword>
<keyword evidence="5 8" id="KW-1133">Transmembrane helix</keyword>
<feature type="transmembrane region" description="Helical" evidence="8">
    <location>
        <begin position="240"/>
        <end position="261"/>
    </location>
</feature>
<feature type="transmembrane region" description="Helical" evidence="8">
    <location>
        <begin position="142"/>
        <end position="165"/>
    </location>
</feature>
<dbReference type="PANTHER" id="PTHR23137">
    <property type="entry name" value="VESICLE TRANSPORT PROTEIN-RELATED"/>
    <property type="match status" value="1"/>
</dbReference>
<dbReference type="OrthoDB" id="660759at2759"/>
<dbReference type="RefSeq" id="XP_004832702.1">
    <property type="nucleotide sequence ID" value="XM_004832645.1"/>
</dbReference>
<dbReference type="InterPro" id="IPR007305">
    <property type="entry name" value="Vesicle_transpt_Got1/SFT2"/>
</dbReference>
<evidence type="ECO:0000256" key="1">
    <source>
        <dbReference type="ARBA" id="ARBA00004141"/>
    </source>
</evidence>
<dbReference type="GO" id="GO:0016020">
    <property type="term" value="C:membrane"/>
    <property type="evidence" value="ECO:0007669"/>
    <property type="project" value="UniProtKB-SubCell"/>
</dbReference>
<dbReference type="EMBL" id="ACOU01000003">
    <property type="protein sequence ID" value="EKX73250.1"/>
    <property type="molecule type" value="Genomic_DNA"/>
</dbReference>
<dbReference type="GO" id="GO:0015031">
    <property type="term" value="P:protein transport"/>
    <property type="evidence" value="ECO:0007669"/>
    <property type="project" value="UniProtKB-KW"/>
</dbReference>
<keyword evidence="2 8" id="KW-0813">Transport</keyword>
<evidence type="ECO:0000256" key="5">
    <source>
        <dbReference type="ARBA" id="ARBA00022989"/>
    </source>
</evidence>
<dbReference type="eggNOG" id="KOG2887">
    <property type="taxonomic scope" value="Eukaryota"/>
</dbReference>
<dbReference type="InterPro" id="IPR011691">
    <property type="entry name" value="Vesicle_transpt_SFT2"/>
</dbReference>
<dbReference type="GO" id="GO:0012505">
    <property type="term" value="C:endomembrane system"/>
    <property type="evidence" value="ECO:0007669"/>
    <property type="project" value="UniProtKB-ARBA"/>
</dbReference>
<gene>
    <name evidence="10" type="ORF">BEWA_053050</name>
</gene>
<dbReference type="VEuPathDB" id="PiroplasmaDB:BEWA_053050"/>
<comment type="function">
    <text evidence="8">May be involved in fusion of retrograde transport vesicles derived from an endocytic compartment with the Golgi complex.</text>
</comment>
<proteinExistence type="inferred from homology"/>
<comment type="subcellular location">
    <subcellularLocation>
        <location evidence="1 8">Membrane</location>
        <topology evidence="1 8">Multi-pass membrane protein</topology>
    </subcellularLocation>
</comment>
<organism evidence="10 11">
    <name type="scientific">Theileria equi strain WA</name>
    <dbReference type="NCBI Taxonomy" id="1537102"/>
    <lineage>
        <taxon>Eukaryota</taxon>
        <taxon>Sar</taxon>
        <taxon>Alveolata</taxon>
        <taxon>Apicomplexa</taxon>
        <taxon>Aconoidasida</taxon>
        <taxon>Piroplasmida</taxon>
        <taxon>Theileriidae</taxon>
        <taxon>Theileria</taxon>
    </lineage>
</organism>
<dbReference type="PANTHER" id="PTHR23137:SF36">
    <property type="entry name" value="VESICLE TRANSPORT PROTEIN SFT2C"/>
    <property type="match status" value="1"/>
</dbReference>
<evidence type="ECO:0000313" key="11">
    <source>
        <dbReference type="Proteomes" id="UP000031512"/>
    </source>
</evidence>
<feature type="region of interest" description="Disordered" evidence="9">
    <location>
        <begin position="32"/>
        <end position="54"/>
    </location>
</feature>
<sequence>MPAASYSDPMSATKASDFLNFDVPSYNKDPYKSQFDTLNGQKSPPLGQSNGSTGRFFGDKSSTSTFASRSEDNFLLKGIEFVTNGASNIRRGVMDTESQNESQPGLFISRMSSMISIGKAAFGLSSDWQTESSWRTYTNYKAFLVLFATSLIFFIMAFMTLPFIIFAPHKFGLLFTCASITFLISIALLKGAGSLIDHMLHSKRIVFTAAFLISLVSTLIFTTIYPLYLLAFVSSLTQFFSLMSVVLSYIPGGAGALKALYSSIWAYFRLSGRGSASDLPF</sequence>
<evidence type="ECO:0000256" key="8">
    <source>
        <dbReference type="RuleBase" id="RU363111"/>
    </source>
</evidence>
<feature type="transmembrane region" description="Helical" evidence="8">
    <location>
        <begin position="205"/>
        <end position="228"/>
    </location>
</feature>